<dbReference type="Gene3D" id="3.40.50.300">
    <property type="entry name" value="P-loop containing nucleotide triphosphate hydrolases"/>
    <property type="match status" value="2"/>
</dbReference>
<feature type="region of interest" description="Disordered" evidence="2">
    <location>
        <begin position="305"/>
        <end position="326"/>
    </location>
</feature>
<evidence type="ECO:0000256" key="1">
    <source>
        <dbReference type="ARBA" id="ARBA00006270"/>
    </source>
</evidence>
<comment type="caution">
    <text evidence="3">The sequence shown here is derived from an EMBL/GenBank/DDBJ whole genome shotgun (WGS) entry which is preliminary data.</text>
</comment>
<evidence type="ECO:0000313" key="4">
    <source>
        <dbReference type="Proteomes" id="UP000663831"/>
    </source>
</evidence>
<dbReference type="InterPro" id="IPR001806">
    <property type="entry name" value="Small_GTPase"/>
</dbReference>
<dbReference type="InterPro" id="IPR005225">
    <property type="entry name" value="Small_GTP-bd"/>
</dbReference>
<dbReference type="InterPro" id="IPR050209">
    <property type="entry name" value="Rab_GTPases_membrane_traffic"/>
</dbReference>
<dbReference type="Pfam" id="PF00071">
    <property type="entry name" value="Ras"/>
    <property type="match status" value="2"/>
</dbReference>
<dbReference type="InterPro" id="IPR027417">
    <property type="entry name" value="P-loop_NTPase"/>
</dbReference>
<dbReference type="AlphaFoldDB" id="A0A8H3DUC7"/>
<evidence type="ECO:0000256" key="2">
    <source>
        <dbReference type="SAM" id="MobiDB-lite"/>
    </source>
</evidence>
<gene>
    <name evidence="3" type="ORF">RDB_LOCUS176386</name>
</gene>
<dbReference type="GO" id="GO:0005525">
    <property type="term" value="F:GTP binding"/>
    <property type="evidence" value="ECO:0007669"/>
    <property type="project" value="InterPro"/>
</dbReference>
<dbReference type="GO" id="GO:0003924">
    <property type="term" value="F:GTPase activity"/>
    <property type="evidence" value="ECO:0007669"/>
    <property type="project" value="InterPro"/>
</dbReference>
<feature type="region of interest" description="Disordered" evidence="2">
    <location>
        <begin position="633"/>
        <end position="654"/>
    </location>
</feature>
<dbReference type="FunFam" id="3.40.50.300:FF:001447">
    <property type="entry name" value="Ras-related protein Rab-1B"/>
    <property type="match status" value="2"/>
</dbReference>
<dbReference type="Proteomes" id="UP000663831">
    <property type="component" value="Unassembled WGS sequence"/>
</dbReference>
<dbReference type="PROSITE" id="PS51419">
    <property type="entry name" value="RAB"/>
    <property type="match status" value="2"/>
</dbReference>
<dbReference type="PROSITE" id="PS51421">
    <property type="entry name" value="RAS"/>
    <property type="match status" value="2"/>
</dbReference>
<name>A0A8H3DUC7_9AGAM</name>
<protein>
    <submittedName>
        <fullName evidence="3">Uncharacterized protein</fullName>
    </submittedName>
</protein>
<proteinExistence type="inferred from homology"/>
<dbReference type="SUPFAM" id="SSF52540">
    <property type="entry name" value="P-loop containing nucleoside triphosphate hydrolases"/>
    <property type="match status" value="2"/>
</dbReference>
<dbReference type="SMART" id="SM00176">
    <property type="entry name" value="RAN"/>
    <property type="match status" value="1"/>
</dbReference>
<organism evidence="3 4">
    <name type="scientific">Rhizoctonia solani</name>
    <dbReference type="NCBI Taxonomy" id="456999"/>
    <lineage>
        <taxon>Eukaryota</taxon>
        <taxon>Fungi</taxon>
        <taxon>Dikarya</taxon>
        <taxon>Basidiomycota</taxon>
        <taxon>Agaricomycotina</taxon>
        <taxon>Agaricomycetes</taxon>
        <taxon>Cantharellales</taxon>
        <taxon>Ceratobasidiaceae</taxon>
        <taxon>Rhizoctonia</taxon>
    </lineage>
</organism>
<dbReference type="EMBL" id="CAJMWV010010160">
    <property type="protein sequence ID" value="CAE6541140.1"/>
    <property type="molecule type" value="Genomic_DNA"/>
</dbReference>
<accession>A0A8H3DUC7</accession>
<sequence length="654" mass="72824">MAIVDSNQQPEATYLTVTYDPFGQGTTIHAAVIPLTNNYTVALNSAQEALQKHFPHGSSTRPRWLAIPVKTLTTAGFSWAEISPKLFPEIIKKPGIELRLCEDHRHVNILPFGNDGNTSYRFKVITIGDSSVGKSMMLQHFTKPEGSRSDAPPVTLGVHPDVSTRFMTAQGARLKVVLWDTAGQEHYRSIVTSYFRRANGVFLVYSVTNRPSFLACQNWLKDLYNNIGGPHLQNVPIMLIGNQIDLGHLRKVTTSEGEAFALNNGLLFAEVSAKEGTGVEYAFQNLVEAMVDTRQLLEVIESDPLGATAPERPQPSHSPSLPPYSPGLGKSRLLTVIYTPSGDADATLHTALVPWTNDYQTALSAAKEAFEQYFPPNSAQRRRWLTTRVQTSSGITWAEFQPALFSQVVGELGVELQLCEDRPHKLDVTVLPIGHEQTTADGESYYQFKIITIGQRSVGKSMMLQYFTRPEEERLDTLSSTVGPSMDIADRFMTAHGELVKTVLWDTAGQETFRAMTKPLYRGSHGVFLVYSIADAESFNNCADWLTEIRGHVDEHAPIMLVGNQIDRAEQRAVATNDAQAFATEHGLLFAEISGKYGTNVENAFQKLVHEIFNRLKDRDQLYTCKETKQSARSRKLPVGPEEPWHQRARNKCC</sequence>
<dbReference type="CDD" id="cd00154">
    <property type="entry name" value="Rab"/>
    <property type="match status" value="1"/>
</dbReference>
<comment type="similarity">
    <text evidence="1">Belongs to the small GTPase superfamily. Rab family.</text>
</comment>
<dbReference type="NCBIfam" id="TIGR00231">
    <property type="entry name" value="small_GTP"/>
    <property type="match status" value="2"/>
</dbReference>
<dbReference type="SMART" id="SM00175">
    <property type="entry name" value="RAB"/>
    <property type="match status" value="2"/>
</dbReference>
<reference evidence="3" key="1">
    <citation type="submission" date="2021-01" db="EMBL/GenBank/DDBJ databases">
        <authorList>
            <person name="Kaushik A."/>
        </authorList>
    </citation>
    <scope>NUCLEOTIDE SEQUENCE</scope>
    <source>
        <strain evidence="3">AG3-1AP</strain>
    </source>
</reference>
<dbReference type="PRINTS" id="PR00449">
    <property type="entry name" value="RASTRNSFRMNG"/>
</dbReference>
<dbReference type="SMART" id="SM00174">
    <property type="entry name" value="RHO"/>
    <property type="match status" value="1"/>
</dbReference>
<dbReference type="SMART" id="SM00173">
    <property type="entry name" value="RAS"/>
    <property type="match status" value="2"/>
</dbReference>
<dbReference type="PANTHER" id="PTHR47979">
    <property type="entry name" value="DRAB11-RELATED"/>
    <property type="match status" value="1"/>
</dbReference>
<evidence type="ECO:0000313" key="3">
    <source>
        <dbReference type="EMBL" id="CAE6541140.1"/>
    </source>
</evidence>